<dbReference type="HOGENOM" id="CLU_2826007_0_0_5"/>
<evidence type="ECO:0000313" key="2">
    <source>
        <dbReference type="Proteomes" id="UP000018922"/>
    </source>
</evidence>
<accession>V6F511</accession>
<dbReference type="Proteomes" id="UP000018922">
    <property type="component" value="Chromosome I"/>
</dbReference>
<dbReference type="KEGG" id="mgy:MGMSRv2__3247"/>
<gene>
    <name evidence="1" type="ordered locus">MGMSRv2__3247</name>
</gene>
<name>V6F511_MAGGM</name>
<organism evidence="1 2">
    <name type="scientific">Magnetospirillum gryphiswaldense (strain DSM 6361 / JCM 21280 / NBRC 15271 / MSR-1)</name>
    <dbReference type="NCBI Taxonomy" id="431944"/>
    <lineage>
        <taxon>Bacteria</taxon>
        <taxon>Pseudomonadati</taxon>
        <taxon>Pseudomonadota</taxon>
        <taxon>Alphaproteobacteria</taxon>
        <taxon>Rhodospirillales</taxon>
        <taxon>Rhodospirillaceae</taxon>
        <taxon>Magnetospirillum</taxon>
    </lineage>
</organism>
<dbReference type="AlphaFoldDB" id="V6F511"/>
<dbReference type="STRING" id="1430440.MGMSRv2__3247"/>
<sequence>MNCNLMVVKNYAYSCTNLRELYHDVSIAVAYAEISPITTPLVLSIHRHPSPRQQGCHSPWFYNCRF</sequence>
<reference evidence="1 2" key="1">
    <citation type="journal article" date="2014" name="Genome Announc.">
        <title>Complete genome sequence of Magnetospirillum gryphiswaldense MSR-1.</title>
        <authorList>
            <person name="Wang X."/>
            <person name="Wang Q."/>
            <person name="Zhang W."/>
            <person name="Wang Y."/>
            <person name="Li L."/>
            <person name="Wen T."/>
            <person name="Zhang T."/>
            <person name="Zhang Y."/>
            <person name="Xu J."/>
            <person name="Hu J."/>
            <person name="Li S."/>
            <person name="Liu L."/>
            <person name="Liu J."/>
            <person name="Jiang W."/>
            <person name="Tian J."/>
            <person name="Li Y."/>
            <person name="Schuler D."/>
            <person name="Wang L."/>
            <person name="Li J."/>
        </authorList>
    </citation>
    <scope>NUCLEOTIDE SEQUENCE [LARGE SCALE GENOMIC DNA]</scope>
    <source>
        <strain evidence="2">DSM 6361 / JCM 21280 / NBRC 15271 / MSR-1</strain>
    </source>
</reference>
<protein>
    <submittedName>
        <fullName evidence="1">Uncharacterized protein</fullName>
    </submittedName>
</protein>
<dbReference type="EMBL" id="HG794546">
    <property type="protein sequence ID" value="CDL00462.1"/>
    <property type="molecule type" value="Genomic_DNA"/>
</dbReference>
<evidence type="ECO:0000313" key="1">
    <source>
        <dbReference type="EMBL" id="CDL00462.1"/>
    </source>
</evidence>
<keyword evidence="2" id="KW-1185">Reference proteome</keyword>
<proteinExistence type="predicted"/>